<accession>A0A4D7B6B0</accession>
<dbReference type="AlphaFoldDB" id="A0A4D7B6B0"/>
<reference evidence="4 5" key="1">
    <citation type="submission" date="2019-04" db="EMBL/GenBank/DDBJ databases">
        <title>Phreatobacter aquaticus sp. nov.</title>
        <authorList>
            <person name="Choi A."/>
        </authorList>
    </citation>
    <scope>NUCLEOTIDE SEQUENCE [LARGE SCALE GENOMIC DNA]</scope>
    <source>
        <strain evidence="4 5">KCTC 52518</strain>
    </source>
</reference>
<dbReference type="OrthoDB" id="9795089at2"/>
<dbReference type="PANTHER" id="PTHR16943:SF8">
    <property type="entry name" value="2-METHYLCITRATE DEHYDRATASE"/>
    <property type="match status" value="1"/>
</dbReference>
<feature type="domain" description="MmgE/PrpD N-terminal" evidence="2">
    <location>
        <begin position="27"/>
        <end position="258"/>
    </location>
</feature>
<dbReference type="Proteomes" id="UP000298781">
    <property type="component" value="Chromosome"/>
</dbReference>
<dbReference type="SUPFAM" id="SSF103378">
    <property type="entry name" value="2-methylcitrate dehydratase PrpD"/>
    <property type="match status" value="1"/>
</dbReference>
<dbReference type="Pfam" id="PF03972">
    <property type="entry name" value="MmgE_PrpD_N"/>
    <property type="match status" value="1"/>
</dbReference>
<organism evidence="4 5">
    <name type="scientific">Phreatobacter stygius</name>
    <dbReference type="NCBI Taxonomy" id="1940610"/>
    <lineage>
        <taxon>Bacteria</taxon>
        <taxon>Pseudomonadati</taxon>
        <taxon>Pseudomonadota</taxon>
        <taxon>Alphaproteobacteria</taxon>
        <taxon>Hyphomicrobiales</taxon>
        <taxon>Phreatobacteraceae</taxon>
        <taxon>Phreatobacter</taxon>
    </lineage>
</organism>
<evidence type="ECO:0000313" key="4">
    <source>
        <dbReference type="EMBL" id="QCI65908.1"/>
    </source>
</evidence>
<dbReference type="Pfam" id="PF19305">
    <property type="entry name" value="MmgE_PrpD_C"/>
    <property type="match status" value="1"/>
</dbReference>
<dbReference type="PANTHER" id="PTHR16943">
    <property type="entry name" value="2-METHYLCITRATE DEHYDRATASE-RELATED"/>
    <property type="match status" value="1"/>
</dbReference>
<dbReference type="Gene3D" id="3.30.1330.120">
    <property type="entry name" value="2-methylcitrate dehydratase PrpD"/>
    <property type="match status" value="1"/>
</dbReference>
<name>A0A4D7B6B0_9HYPH</name>
<sequence length="477" mass="49906">MERSMSAHAAFSARLADDGRDLPLTRRLAGFIGEGQVDAFAQRRAVAVIVDTLAVTIAGGAEPAVRLLARSLDPRQDGEVASLWGAAYRADDAALLFGMASHILDYDDVSMLAVCHPTAPVLSAALSAVPWHDLSGRDLADAVAIGTEVMIRLGQAMGFRHYALGFHATATLGTIGATAAAARLMRLDQAKIVHALAIAASLASGLRKNFGSMVKSLHVGLAASNGLKAARWAAAGIEGAAEPLEQDGFLRAFSGGETDRWPSDLSLGSPFVLTEPGFEQKRYPCCYLLHRMIEATLAMVRETGVGLADVAAARVDMPPGGTRPLIHPFPKSGLNALFSAPYAIVASLADRRIDLKSFTDAAVLRPEIQARLGDVDVVEAAGTSLQGADVGSAPVTVTLTLRDGARLAKTILVSPGSVEDPLTPAQLEAKWTDCLERAAPGIDSATAARLFAQGFDLAALPRVSDWLAGLRHAVSAA</sequence>
<dbReference type="InterPro" id="IPR045336">
    <property type="entry name" value="MmgE_PrpD_N"/>
</dbReference>
<dbReference type="InterPro" id="IPR042183">
    <property type="entry name" value="MmgE/PrpD_sf_1"/>
</dbReference>
<evidence type="ECO:0000259" key="3">
    <source>
        <dbReference type="Pfam" id="PF19305"/>
    </source>
</evidence>
<feature type="domain" description="MmgE/PrpD C-terminal" evidence="3">
    <location>
        <begin position="283"/>
        <end position="440"/>
    </location>
</feature>
<gene>
    <name evidence="4" type="ORF">E8M01_17830</name>
</gene>
<dbReference type="InterPro" id="IPR045337">
    <property type="entry name" value="MmgE_PrpD_C"/>
</dbReference>
<protein>
    <submittedName>
        <fullName evidence="4">MmgE/PrpD family protein</fullName>
    </submittedName>
</protein>
<dbReference type="InterPro" id="IPR036148">
    <property type="entry name" value="MmgE/PrpD_sf"/>
</dbReference>
<dbReference type="InterPro" id="IPR042188">
    <property type="entry name" value="MmgE/PrpD_sf_2"/>
</dbReference>
<evidence type="ECO:0000313" key="5">
    <source>
        <dbReference type="Proteomes" id="UP000298781"/>
    </source>
</evidence>
<dbReference type="GO" id="GO:0016829">
    <property type="term" value="F:lyase activity"/>
    <property type="evidence" value="ECO:0007669"/>
    <property type="project" value="InterPro"/>
</dbReference>
<proteinExistence type="inferred from homology"/>
<dbReference type="EMBL" id="CP039690">
    <property type="protein sequence ID" value="QCI65908.1"/>
    <property type="molecule type" value="Genomic_DNA"/>
</dbReference>
<dbReference type="InterPro" id="IPR005656">
    <property type="entry name" value="MmgE_PrpD"/>
</dbReference>
<evidence type="ECO:0000256" key="1">
    <source>
        <dbReference type="ARBA" id="ARBA00006174"/>
    </source>
</evidence>
<comment type="similarity">
    <text evidence="1">Belongs to the PrpD family.</text>
</comment>
<dbReference type="Gene3D" id="1.10.4100.10">
    <property type="entry name" value="2-methylcitrate dehydratase PrpD"/>
    <property type="match status" value="1"/>
</dbReference>
<evidence type="ECO:0000259" key="2">
    <source>
        <dbReference type="Pfam" id="PF03972"/>
    </source>
</evidence>
<dbReference type="KEGG" id="pstg:E8M01_17830"/>
<keyword evidence="5" id="KW-1185">Reference proteome</keyword>